<feature type="binding site" evidence="1">
    <location>
        <position position="295"/>
    </location>
    <ligand>
        <name>Zn(2+)</name>
        <dbReference type="ChEBI" id="CHEBI:29105"/>
    </ligand>
</feature>
<evidence type="ECO:0000313" key="3">
    <source>
        <dbReference type="Proteomes" id="UP001303473"/>
    </source>
</evidence>
<dbReference type="GO" id="GO:0005975">
    <property type="term" value="P:carbohydrate metabolic process"/>
    <property type="evidence" value="ECO:0007669"/>
    <property type="project" value="InterPro"/>
</dbReference>
<evidence type="ECO:0000313" key="2">
    <source>
        <dbReference type="EMBL" id="KAK3940241.1"/>
    </source>
</evidence>
<dbReference type="PRINTS" id="PR01950">
    <property type="entry name" value="LANCSUPER"/>
</dbReference>
<keyword evidence="3" id="KW-1185">Reference proteome</keyword>
<reference evidence="3" key="1">
    <citation type="journal article" date="2023" name="Mol. Phylogenet. Evol.">
        <title>Genome-scale phylogeny and comparative genomics of the fungal order Sordariales.</title>
        <authorList>
            <person name="Hensen N."/>
            <person name="Bonometti L."/>
            <person name="Westerberg I."/>
            <person name="Brannstrom I.O."/>
            <person name="Guillou S."/>
            <person name="Cros-Aarteil S."/>
            <person name="Calhoun S."/>
            <person name="Haridas S."/>
            <person name="Kuo A."/>
            <person name="Mondo S."/>
            <person name="Pangilinan J."/>
            <person name="Riley R."/>
            <person name="LaButti K."/>
            <person name="Andreopoulos B."/>
            <person name="Lipzen A."/>
            <person name="Chen C."/>
            <person name="Yan M."/>
            <person name="Daum C."/>
            <person name="Ng V."/>
            <person name="Clum A."/>
            <person name="Steindorff A."/>
            <person name="Ohm R.A."/>
            <person name="Martin F."/>
            <person name="Silar P."/>
            <person name="Natvig D.O."/>
            <person name="Lalanne C."/>
            <person name="Gautier V."/>
            <person name="Ament-Velasquez S.L."/>
            <person name="Kruys A."/>
            <person name="Hutchinson M.I."/>
            <person name="Powell A.J."/>
            <person name="Barry K."/>
            <person name="Miller A.N."/>
            <person name="Grigoriev I.V."/>
            <person name="Debuchy R."/>
            <person name="Gladieux P."/>
            <person name="Hiltunen Thoren M."/>
            <person name="Johannesson H."/>
        </authorList>
    </citation>
    <scope>NUCLEOTIDE SEQUENCE [LARGE SCALE GENOMIC DNA]</scope>
    <source>
        <strain evidence="3">CBS 340.73</strain>
    </source>
</reference>
<feature type="binding site" evidence="1">
    <location>
        <position position="247"/>
    </location>
    <ligand>
        <name>Zn(2+)</name>
        <dbReference type="ChEBI" id="CHEBI:29105"/>
    </ligand>
</feature>
<keyword evidence="1" id="KW-0862">Zinc</keyword>
<dbReference type="InterPro" id="IPR012341">
    <property type="entry name" value="6hp_glycosidase-like_sf"/>
</dbReference>
<dbReference type="SUPFAM" id="SSF158745">
    <property type="entry name" value="LanC-like"/>
    <property type="match status" value="1"/>
</dbReference>
<dbReference type="EMBL" id="MU853799">
    <property type="protein sequence ID" value="KAK3940241.1"/>
    <property type="molecule type" value="Genomic_DNA"/>
</dbReference>
<dbReference type="Gene3D" id="1.50.10.10">
    <property type="match status" value="1"/>
</dbReference>
<keyword evidence="1" id="KW-0479">Metal-binding</keyword>
<dbReference type="Proteomes" id="UP001303473">
    <property type="component" value="Unassembled WGS sequence"/>
</dbReference>
<dbReference type="GO" id="GO:0031179">
    <property type="term" value="P:peptide modification"/>
    <property type="evidence" value="ECO:0007669"/>
    <property type="project" value="InterPro"/>
</dbReference>
<proteinExistence type="predicted"/>
<dbReference type="SMART" id="SM01260">
    <property type="entry name" value="LANC_like"/>
    <property type="match status" value="1"/>
</dbReference>
<dbReference type="PANTHER" id="PTHR12736">
    <property type="entry name" value="LANC-LIKE PROTEIN"/>
    <property type="match status" value="1"/>
</dbReference>
<dbReference type="Pfam" id="PF05147">
    <property type="entry name" value="LANC_like"/>
    <property type="match status" value="1"/>
</dbReference>
<dbReference type="AlphaFoldDB" id="A0AAN6N7V6"/>
<dbReference type="PANTHER" id="PTHR12736:SF7">
    <property type="entry name" value="LANC-LIKE PROTEIN 3"/>
    <property type="match status" value="1"/>
</dbReference>
<dbReference type="CDD" id="cd04794">
    <property type="entry name" value="euk_LANCL"/>
    <property type="match status" value="1"/>
</dbReference>
<dbReference type="InterPro" id="IPR007822">
    <property type="entry name" value="LANC-like"/>
</dbReference>
<feature type="binding site" evidence="1">
    <location>
        <position position="296"/>
    </location>
    <ligand>
        <name>Zn(2+)</name>
        <dbReference type="ChEBI" id="CHEBI:29105"/>
    </ligand>
</feature>
<name>A0AAN6N7V6_9PEZI</name>
<dbReference type="GO" id="GO:0046872">
    <property type="term" value="F:metal ion binding"/>
    <property type="evidence" value="ECO:0007669"/>
    <property type="project" value="UniProtKB-KW"/>
</dbReference>
<protein>
    <submittedName>
        <fullName evidence="2">Uncharacterized protein</fullName>
    </submittedName>
</protein>
<evidence type="ECO:0000256" key="1">
    <source>
        <dbReference type="PIRSR" id="PIRSR607822-1"/>
    </source>
</evidence>
<dbReference type="GO" id="GO:0005886">
    <property type="term" value="C:plasma membrane"/>
    <property type="evidence" value="ECO:0007669"/>
    <property type="project" value="TreeGrafter"/>
</dbReference>
<organism evidence="2 3">
    <name type="scientific">Diplogelasinospora grovesii</name>
    <dbReference type="NCBI Taxonomy" id="303347"/>
    <lineage>
        <taxon>Eukaryota</taxon>
        <taxon>Fungi</taxon>
        <taxon>Dikarya</taxon>
        <taxon>Ascomycota</taxon>
        <taxon>Pezizomycotina</taxon>
        <taxon>Sordariomycetes</taxon>
        <taxon>Sordariomycetidae</taxon>
        <taxon>Sordariales</taxon>
        <taxon>Diplogelasinosporaceae</taxon>
        <taxon>Diplogelasinospora</taxon>
    </lineage>
</organism>
<comment type="caution">
    <text evidence="2">The sequence shown here is derived from an EMBL/GenBank/DDBJ whole genome shotgun (WGS) entry which is preliminary data.</text>
</comment>
<accession>A0AAN6N7V6</accession>
<sequence length="373" mass="41206">MASRYIANHFPRLLTVDETADCLSSAVEDIIINYPPRSSYPNEALHGLWSGPTGIAYLLLQVSTLRPSLLVQGEPTIKWAEKYIDGSRGNLALITKGCGIGEEKLAFEAVRAAVTTDFSQARNFISSVSEALQGSFPNEMLYGRAGTLYLLRMIRHWLPDSSSLIEPAIVELSNQILRQGPNWKWHGQRYLGAVHGDIGIVTQLVLTRPSLAPELEPIVERLLSMQLPDGNWPSSEGHTGKGLVQFCHGAPGFVISLVSLRPYFSRLHNKIDLAVQKGRECIWNQGLLKKEPSLCHGIFGNALAFPPGPQRNHFLAIAMPENLEAMKQADSSLFERADYGRAYSALTSYGPSAAWAWLVCEDPIPRILAYNDI</sequence>
<gene>
    <name evidence="2" type="ORF">QBC46DRAFT_314214</name>
</gene>